<gene>
    <name evidence="2" type="ORF">OUY24_20415</name>
</gene>
<reference evidence="2 3" key="1">
    <citation type="submission" date="2022-11" db="EMBL/GenBank/DDBJ databases">
        <title>Nonomuraea corallina sp. nov., a new species of the genus Nonomuraea isolated from sea side sediment in Thai sea.</title>
        <authorList>
            <person name="Ngamcharungchit C."/>
            <person name="Matsumoto A."/>
            <person name="Suriyachadkun C."/>
            <person name="Panbangred W."/>
            <person name="Inahashi Y."/>
            <person name="Intra B."/>
        </authorList>
    </citation>
    <scope>NUCLEOTIDE SEQUENCE [LARGE SCALE GENOMIC DNA]</scope>
    <source>
        <strain evidence="2 3">DSM 43553</strain>
    </source>
</reference>
<comment type="caution">
    <text evidence="2">The sequence shown here is derived from an EMBL/GenBank/DDBJ whole genome shotgun (WGS) entry which is preliminary data.</text>
</comment>
<feature type="region of interest" description="Disordered" evidence="1">
    <location>
        <begin position="1"/>
        <end position="26"/>
    </location>
</feature>
<evidence type="ECO:0000256" key="1">
    <source>
        <dbReference type="SAM" id="MobiDB-lite"/>
    </source>
</evidence>
<keyword evidence="3" id="KW-1185">Reference proteome</keyword>
<proteinExistence type="predicted"/>
<evidence type="ECO:0000313" key="2">
    <source>
        <dbReference type="EMBL" id="MDA0642999.1"/>
    </source>
</evidence>
<dbReference type="RefSeq" id="WP_271277400.1">
    <property type="nucleotide sequence ID" value="NZ_BAABFD010000017.1"/>
</dbReference>
<sequence>MRPGTEPSRTALNGTDHRSHDERNTAIGAYVRWHNAQAQPKTNSRSPWLVIR</sequence>
<organism evidence="2 3">
    <name type="scientific">Nonomuraea ferruginea</name>
    <dbReference type="NCBI Taxonomy" id="46174"/>
    <lineage>
        <taxon>Bacteria</taxon>
        <taxon>Bacillati</taxon>
        <taxon>Actinomycetota</taxon>
        <taxon>Actinomycetes</taxon>
        <taxon>Streptosporangiales</taxon>
        <taxon>Streptosporangiaceae</taxon>
        <taxon>Nonomuraea</taxon>
    </lineage>
</organism>
<evidence type="ECO:0000313" key="3">
    <source>
        <dbReference type="Proteomes" id="UP001212498"/>
    </source>
</evidence>
<protein>
    <submittedName>
        <fullName evidence="2">Uncharacterized protein</fullName>
    </submittedName>
</protein>
<name>A0ABT4T0H8_9ACTN</name>
<feature type="compositionally biased region" description="Basic and acidic residues" evidence="1">
    <location>
        <begin position="15"/>
        <end position="24"/>
    </location>
</feature>
<dbReference type="Proteomes" id="UP001212498">
    <property type="component" value="Unassembled WGS sequence"/>
</dbReference>
<accession>A0ABT4T0H8</accession>
<dbReference type="EMBL" id="JAPNUD010000055">
    <property type="protein sequence ID" value="MDA0642999.1"/>
    <property type="molecule type" value="Genomic_DNA"/>
</dbReference>